<comment type="similarity">
    <text evidence="3">Belongs to the DNA gyrase inhibitor YacG family.</text>
</comment>
<evidence type="ECO:0000256" key="1">
    <source>
        <dbReference type="ARBA" id="ARBA00022723"/>
    </source>
</evidence>
<dbReference type="EMBL" id="SNXJ01000001">
    <property type="protein sequence ID" value="TDP30408.1"/>
    <property type="molecule type" value="Genomic_DNA"/>
</dbReference>
<protein>
    <recommendedName>
        <fullName evidence="3">DNA gyrase inhibitor YacG</fullName>
    </recommendedName>
</protein>
<keyword evidence="7" id="KW-1185">Reference proteome</keyword>
<dbReference type="NCBIfam" id="NF001638">
    <property type="entry name" value="PRK00418.1"/>
    <property type="match status" value="1"/>
</dbReference>
<comment type="subunit">
    <text evidence="3">Interacts with GyrB.</text>
</comment>
<accession>A0A379AXG2</accession>
<proteinExistence type="inferred from homology"/>
<dbReference type="Proteomes" id="UP000294683">
    <property type="component" value="Unassembled WGS sequence"/>
</dbReference>
<dbReference type="GO" id="GO:0008270">
    <property type="term" value="F:zinc ion binding"/>
    <property type="evidence" value="ECO:0007669"/>
    <property type="project" value="UniProtKB-UniRule"/>
</dbReference>
<evidence type="ECO:0000256" key="3">
    <source>
        <dbReference type="HAMAP-Rule" id="MF_00649"/>
    </source>
</evidence>
<dbReference type="InterPro" id="IPR005584">
    <property type="entry name" value="DNA_gyrase_inhibitor_YacG"/>
</dbReference>
<name>A0A379AXG2_AVIGA</name>
<comment type="function">
    <text evidence="3">Inhibits all the catalytic activities of DNA gyrase by preventing its interaction with DNA. Acts by binding directly to the C-terminal domain of GyrB, which probably disrupts DNA binding by the gyrase.</text>
</comment>
<evidence type="ECO:0000256" key="2">
    <source>
        <dbReference type="ARBA" id="ARBA00022833"/>
    </source>
</evidence>
<dbReference type="GO" id="GO:0006355">
    <property type="term" value="P:regulation of DNA-templated transcription"/>
    <property type="evidence" value="ECO:0007669"/>
    <property type="project" value="InterPro"/>
</dbReference>
<comment type="cofactor">
    <cofactor evidence="3">
        <name>Zn(2+)</name>
        <dbReference type="ChEBI" id="CHEBI:29105"/>
    </cofactor>
    <text evidence="3">Binds 1 zinc ion.</text>
</comment>
<dbReference type="InterPro" id="IPR013088">
    <property type="entry name" value="Znf_NHR/GATA"/>
</dbReference>
<sequence length="67" mass="7638">MGEEIFEVPCPVCQKAVPWTAASQYRPFCSKRCQLIDLGEWANEEKAIPCETADFATNEHFGEDWRG</sequence>
<dbReference type="EMBL" id="UGSQ01000003">
    <property type="protein sequence ID" value="SUB26908.1"/>
    <property type="molecule type" value="Genomic_DNA"/>
</dbReference>
<dbReference type="PANTHER" id="PTHR36150:SF1">
    <property type="entry name" value="DNA GYRASE INHIBITOR YACG"/>
    <property type="match status" value="1"/>
</dbReference>
<evidence type="ECO:0000313" key="7">
    <source>
        <dbReference type="Proteomes" id="UP000294683"/>
    </source>
</evidence>
<dbReference type="GO" id="GO:0008657">
    <property type="term" value="F:DNA topoisomerase type II (double strand cut, ATP-hydrolyzing) inhibitor activity"/>
    <property type="evidence" value="ECO:0007669"/>
    <property type="project" value="UniProtKB-UniRule"/>
</dbReference>
<dbReference type="SUPFAM" id="SSF57716">
    <property type="entry name" value="Glucocorticoid receptor-like (DNA-binding domain)"/>
    <property type="match status" value="1"/>
</dbReference>
<feature type="binding site" evidence="3">
    <location>
        <position position="10"/>
    </location>
    <ligand>
        <name>Zn(2+)</name>
        <dbReference type="ChEBI" id="CHEBI:29105"/>
    </ligand>
</feature>
<gene>
    <name evidence="3 4" type="primary">yacG</name>
    <name evidence="5" type="ORF">EV689_101442</name>
    <name evidence="4" type="ORF">NCTC11188_01272</name>
</gene>
<keyword evidence="1 3" id="KW-0479">Metal-binding</keyword>
<evidence type="ECO:0000313" key="6">
    <source>
        <dbReference type="Proteomes" id="UP000255113"/>
    </source>
</evidence>
<evidence type="ECO:0000313" key="5">
    <source>
        <dbReference type="EMBL" id="TDP30408.1"/>
    </source>
</evidence>
<feature type="binding site" evidence="3">
    <location>
        <position position="29"/>
    </location>
    <ligand>
        <name>Zn(2+)</name>
        <dbReference type="ChEBI" id="CHEBI:29105"/>
    </ligand>
</feature>
<reference evidence="5 7" key="2">
    <citation type="submission" date="2019-03" db="EMBL/GenBank/DDBJ databases">
        <title>Genomic Encyclopedia of Type Strains, Phase IV (KMG-IV): sequencing the most valuable type-strain genomes for metagenomic binning, comparative biology and taxonomic classification.</title>
        <authorList>
            <person name="Goeker M."/>
        </authorList>
    </citation>
    <scope>NUCLEOTIDE SEQUENCE [LARGE SCALE GENOMIC DNA]</scope>
    <source>
        <strain evidence="5 7">DSM 17481</strain>
    </source>
</reference>
<dbReference type="Pfam" id="PF03884">
    <property type="entry name" value="YacG"/>
    <property type="match status" value="1"/>
</dbReference>
<reference evidence="4 6" key="1">
    <citation type="submission" date="2018-06" db="EMBL/GenBank/DDBJ databases">
        <authorList>
            <consortium name="Pathogen Informatics"/>
            <person name="Doyle S."/>
        </authorList>
    </citation>
    <scope>NUCLEOTIDE SEQUENCE [LARGE SCALE GENOMIC DNA]</scope>
    <source>
        <strain evidence="4 6">NCTC11188</strain>
    </source>
</reference>
<dbReference type="RefSeq" id="WP_103853339.1">
    <property type="nucleotide sequence ID" value="NZ_PQVJ01000011.1"/>
</dbReference>
<evidence type="ECO:0000313" key="4">
    <source>
        <dbReference type="EMBL" id="SUB26908.1"/>
    </source>
</evidence>
<dbReference type="AlphaFoldDB" id="A0A379AXG2"/>
<dbReference type="Gene3D" id="3.30.50.10">
    <property type="entry name" value="Erythroid Transcription Factor GATA-1, subunit A"/>
    <property type="match status" value="1"/>
</dbReference>
<dbReference type="Proteomes" id="UP000255113">
    <property type="component" value="Unassembled WGS sequence"/>
</dbReference>
<feature type="binding site" evidence="3">
    <location>
        <position position="13"/>
    </location>
    <ligand>
        <name>Zn(2+)</name>
        <dbReference type="ChEBI" id="CHEBI:29105"/>
    </ligand>
</feature>
<dbReference type="PANTHER" id="PTHR36150">
    <property type="entry name" value="DNA GYRASE INHIBITOR YACG"/>
    <property type="match status" value="1"/>
</dbReference>
<organism evidence="4 6">
    <name type="scientific">Avibacterium gallinarum</name>
    <name type="common">Pasteurella gallinarum</name>
    <dbReference type="NCBI Taxonomy" id="755"/>
    <lineage>
        <taxon>Bacteria</taxon>
        <taxon>Pseudomonadati</taxon>
        <taxon>Pseudomonadota</taxon>
        <taxon>Gammaproteobacteria</taxon>
        <taxon>Pasteurellales</taxon>
        <taxon>Pasteurellaceae</taxon>
        <taxon>Avibacterium</taxon>
    </lineage>
</organism>
<keyword evidence="2 3" id="KW-0862">Zinc</keyword>
<dbReference type="HAMAP" id="MF_00649">
    <property type="entry name" value="DNA_gyrase_inhibitor_YacG"/>
    <property type="match status" value="1"/>
</dbReference>
<feature type="binding site" evidence="3">
    <location>
        <position position="33"/>
    </location>
    <ligand>
        <name>Zn(2+)</name>
        <dbReference type="ChEBI" id="CHEBI:29105"/>
    </ligand>
</feature>